<evidence type="ECO:0000256" key="3">
    <source>
        <dbReference type="ARBA" id="ARBA00023085"/>
    </source>
</evidence>
<dbReference type="InterPro" id="IPR011050">
    <property type="entry name" value="Pectin_lyase_fold/virulence"/>
</dbReference>
<evidence type="ECO:0000256" key="2">
    <source>
        <dbReference type="ARBA" id="ARBA00022801"/>
    </source>
</evidence>
<proteinExistence type="inferred from homology"/>
<feature type="signal peptide" evidence="5">
    <location>
        <begin position="1"/>
        <end position="18"/>
    </location>
</feature>
<keyword evidence="3 5" id="KW-0063">Aspartyl esterase</keyword>
<reference evidence="8" key="1">
    <citation type="journal article" date="2019" name="Int. J. Syst. Evol. Microbiol.">
        <title>The Global Catalogue of Microorganisms (GCM) 10K type strain sequencing project: providing services to taxonomists for standard genome sequencing and annotation.</title>
        <authorList>
            <consortium name="The Broad Institute Genomics Platform"/>
            <consortium name="The Broad Institute Genome Sequencing Center for Infectious Disease"/>
            <person name="Wu L."/>
            <person name="Ma J."/>
        </authorList>
    </citation>
    <scope>NUCLEOTIDE SEQUENCE [LARGE SCALE GENOMIC DNA]</scope>
    <source>
        <strain evidence="8">CCUG 66188</strain>
    </source>
</reference>
<accession>A0ABV9KS22</accession>
<evidence type="ECO:0000313" key="7">
    <source>
        <dbReference type="EMBL" id="MFC4672376.1"/>
    </source>
</evidence>
<dbReference type="PANTHER" id="PTHR31321">
    <property type="entry name" value="ACYL-COA THIOESTER HYDROLASE YBHC-RELATED"/>
    <property type="match status" value="1"/>
</dbReference>
<evidence type="ECO:0000259" key="6">
    <source>
        <dbReference type="Pfam" id="PF01095"/>
    </source>
</evidence>
<keyword evidence="8" id="KW-1185">Reference proteome</keyword>
<dbReference type="InterPro" id="IPR033131">
    <property type="entry name" value="Pectinesterase_Asp_AS"/>
</dbReference>
<protein>
    <recommendedName>
        <fullName evidence="5">Pectinesterase</fullName>
        <ecNumber evidence="5">3.1.1.11</ecNumber>
    </recommendedName>
</protein>
<comment type="similarity">
    <text evidence="1">Belongs to the pectinesterase family.</text>
</comment>
<evidence type="ECO:0000256" key="1">
    <source>
        <dbReference type="ARBA" id="ARBA00008891"/>
    </source>
</evidence>
<dbReference type="InterPro" id="IPR000070">
    <property type="entry name" value="Pectinesterase_cat"/>
</dbReference>
<dbReference type="PROSITE" id="PS00503">
    <property type="entry name" value="PECTINESTERASE_2"/>
    <property type="match status" value="1"/>
</dbReference>
<dbReference type="Gene3D" id="2.160.20.10">
    <property type="entry name" value="Single-stranded right-handed beta-helix, Pectin lyase-like"/>
    <property type="match status" value="1"/>
</dbReference>
<dbReference type="Pfam" id="PF01095">
    <property type="entry name" value="Pectinesterase"/>
    <property type="match status" value="1"/>
</dbReference>
<dbReference type="SUPFAM" id="SSF51126">
    <property type="entry name" value="Pectin lyase-like"/>
    <property type="match status" value="1"/>
</dbReference>
<dbReference type="Proteomes" id="UP001596023">
    <property type="component" value="Unassembled WGS sequence"/>
</dbReference>
<evidence type="ECO:0000256" key="4">
    <source>
        <dbReference type="PROSITE-ProRule" id="PRU10040"/>
    </source>
</evidence>
<dbReference type="InterPro" id="IPR012334">
    <property type="entry name" value="Pectin_lyas_fold"/>
</dbReference>
<gene>
    <name evidence="7" type="ORF">ACFO6W_01585</name>
</gene>
<dbReference type="InterPro" id="IPR018040">
    <property type="entry name" value="Pectinesterase_Tyr_AS"/>
</dbReference>
<evidence type="ECO:0000313" key="8">
    <source>
        <dbReference type="Proteomes" id="UP001596023"/>
    </source>
</evidence>
<dbReference type="EC" id="3.1.1.11" evidence="5"/>
<dbReference type="PROSITE" id="PS00800">
    <property type="entry name" value="PECTINESTERASE_1"/>
    <property type="match status" value="1"/>
</dbReference>
<keyword evidence="2 5" id="KW-0378">Hydrolase</keyword>
<sequence>MKKLILACLLLFSTCFYAQEKTGITVDRNGTGDFRNIQEAINSVRTADPRGIITIFIKNGVYKEKLIIPPHITNIHLIGEDREKTVINHDDHANINKMGTFKTYTFLLSGNDITLENLTIENSAAELGQAVALHIEGDRVILRNCRLLGHQDTLYAGRDGARQYFENCYIEGTTDFIFGPSTAWFEKCTIHCKRNSYITAANTPENIKYGYIFNNCTITMANGINSVYLGRPWRAYSMTLFMNCTLPKGINTTGWDNWRNADNEKTARYMEYNNKGEGANTSGRVKWAKILSSGEAKEYTIENVLSGCDNWNPLTKTYQ</sequence>
<dbReference type="PANTHER" id="PTHR31321:SF57">
    <property type="entry name" value="PECTINESTERASE 53-RELATED"/>
    <property type="match status" value="1"/>
</dbReference>
<name>A0ABV9KS22_9BACT</name>
<comment type="catalytic activity">
    <reaction evidence="5">
        <text>[(1-&gt;4)-alpha-D-galacturonosyl methyl ester](n) + n H2O = [(1-&gt;4)-alpha-D-galacturonosyl](n) + n methanol + n H(+)</text>
        <dbReference type="Rhea" id="RHEA:22380"/>
        <dbReference type="Rhea" id="RHEA-COMP:14570"/>
        <dbReference type="Rhea" id="RHEA-COMP:14573"/>
        <dbReference type="ChEBI" id="CHEBI:15377"/>
        <dbReference type="ChEBI" id="CHEBI:15378"/>
        <dbReference type="ChEBI" id="CHEBI:17790"/>
        <dbReference type="ChEBI" id="CHEBI:140522"/>
        <dbReference type="ChEBI" id="CHEBI:140523"/>
        <dbReference type="EC" id="3.1.1.11"/>
    </reaction>
</comment>
<keyword evidence="5" id="KW-0732">Signal</keyword>
<comment type="pathway">
    <text evidence="5">Glycan metabolism; pectin degradation; 2-dehydro-3-deoxy-D-gluconate from pectin: step 1/5.</text>
</comment>
<feature type="domain" description="Pectinesterase catalytic" evidence="6">
    <location>
        <begin position="24"/>
        <end position="307"/>
    </location>
</feature>
<comment type="caution">
    <text evidence="7">The sequence shown here is derived from an EMBL/GenBank/DDBJ whole genome shotgun (WGS) entry which is preliminary data.</text>
</comment>
<dbReference type="RefSeq" id="WP_379993552.1">
    <property type="nucleotide sequence ID" value="NZ_JBHSGN010000009.1"/>
</dbReference>
<feature type="active site" evidence="4">
    <location>
        <position position="175"/>
    </location>
</feature>
<organism evidence="7 8">
    <name type="scientific">Dysgonomonas termitidis</name>
    <dbReference type="NCBI Taxonomy" id="1516126"/>
    <lineage>
        <taxon>Bacteria</taxon>
        <taxon>Pseudomonadati</taxon>
        <taxon>Bacteroidota</taxon>
        <taxon>Bacteroidia</taxon>
        <taxon>Bacteroidales</taxon>
        <taxon>Dysgonomonadaceae</taxon>
        <taxon>Dysgonomonas</taxon>
    </lineage>
</organism>
<evidence type="ECO:0000256" key="5">
    <source>
        <dbReference type="RuleBase" id="RU000589"/>
    </source>
</evidence>
<dbReference type="EMBL" id="JBHSGN010000009">
    <property type="protein sequence ID" value="MFC4672376.1"/>
    <property type="molecule type" value="Genomic_DNA"/>
</dbReference>
<feature type="chain" id="PRO_5044956953" description="Pectinesterase" evidence="5">
    <location>
        <begin position="19"/>
        <end position="319"/>
    </location>
</feature>